<evidence type="ECO:0000256" key="11">
    <source>
        <dbReference type="ARBA" id="ARBA00022884"/>
    </source>
</evidence>
<dbReference type="Gene3D" id="3.30.56.10">
    <property type="match status" value="2"/>
</dbReference>
<dbReference type="Gene3D" id="3.30.70.380">
    <property type="entry name" value="Ferrodoxin-fold anticodon-binding domain"/>
    <property type="match status" value="1"/>
</dbReference>
<evidence type="ECO:0000256" key="6">
    <source>
        <dbReference type="ARBA" id="ARBA00022598"/>
    </source>
</evidence>
<evidence type="ECO:0000256" key="8">
    <source>
        <dbReference type="ARBA" id="ARBA00022741"/>
    </source>
</evidence>
<dbReference type="InterPro" id="IPR045864">
    <property type="entry name" value="aa-tRNA-synth_II/BPL/LPL"/>
</dbReference>
<comment type="similarity">
    <text evidence="2 15">Belongs to the phenylalanyl-tRNA synthetase beta subunit family. Type 1 subfamily.</text>
</comment>
<dbReference type="Pfam" id="PF03484">
    <property type="entry name" value="B5"/>
    <property type="match status" value="1"/>
</dbReference>
<proteinExistence type="inferred from homology"/>
<dbReference type="PROSITE" id="PS51447">
    <property type="entry name" value="FDX_ACB"/>
    <property type="match status" value="1"/>
</dbReference>
<feature type="domain" description="FDX-ACB" evidence="18">
    <location>
        <begin position="715"/>
        <end position="808"/>
    </location>
</feature>
<evidence type="ECO:0000256" key="7">
    <source>
        <dbReference type="ARBA" id="ARBA00022723"/>
    </source>
</evidence>
<dbReference type="NCBIfam" id="TIGR00472">
    <property type="entry name" value="pheT_bact"/>
    <property type="match status" value="1"/>
</dbReference>
<evidence type="ECO:0000259" key="18">
    <source>
        <dbReference type="PROSITE" id="PS51447"/>
    </source>
</evidence>
<organism evidence="20 21">
    <name type="scientific">Croceitalea vernalis</name>
    <dbReference type="NCBI Taxonomy" id="3075599"/>
    <lineage>
        <taxon>Bacteria</taxon>
        <taxon>Pseudomonadati</taxon>
        <taxon>Bacteroidota</taxon>
        <taxon>Flavobacteriia</taxon>
        <taxon>Flavobacteriales</taxon>
        <taxon>Flavobacteriaceae</taxon>
        <taxon>Croceitalea</taxon>
    </lineage>
</organism>
<evidence type="ECO:0000256" key="5">
    <source>
        <dbReference type="ARBA" id="ARBA00022555"/>
    </source>
</evidence>
<dbReference type="RefSeq" id="WP_311387777.1">
    <property type="nucleotide sequence ID" value="NZ_JAVRHU010000002.1"/>
</dbReference>
<dbReference type="Gene3D" id="3.50.40.10">
    <property type="entry name" value="Phenylalanyl-trna Synthetase, Chain B, domain 3"/>
    <property type="match status" value="1"/>
</dbReference>
<keyword evidence="11 16" id="KW-0694">RNA-binding</keyword>
<feature type="domain" description="B5" evidence="19">
    <location>
        <begin position="414"/>
        <end position="490"/>
    </location>
</feature>
<dbReference type="EC" id="6.1.1.20" evidence="15"/>
<evidence type="ECO:0000256" key="12">
    <source>
        <dbReference type="ARBA" id="ARBA00022917"/>
    </source>
</evidence>
<dbReference type="InterPro" id="IPR005121">
    <property type="entry name" value="Fdx_antiC-bd"/>
</dbReference>
<dbReference type="NCBIfam" id="NF045760">
    <property type="entry name" value="YtpR"/>
    <property type="match status" value="1"/>
</dbReference>
<evidence type="ECO:0000256" key="3">
    <source>
        <dbReference type="ARBA" id="ARBA00011209"/>
    </source>
</evidence>
<keyword evidence="12 15" id="KW-0648">Protein biosynthesis</keyword>
<comment type="subunit">
    <text evidence="3 15">Tetramer of two alpha and two beta subunits.</text>
</comment>
<feature type="binding site" evidence="15">
    <location>
        <position position="474"/>
    </location>
    <ligand>
        <name>Mg(2+)</name>
        <dbReference type="ChEBI" id="CHEBI:18420"/>
        <note>shared with alpha subunit</note>
    </ligand>
</feature>
<dbReference type="InterPro" id="IPR020825">
    <property type="entry name" value="Phe-tRNA_synthase-like_B3/B4"/>
</dbReference>
<dbReference type="InterPro" id="IPR005147">
    <property type="entry name" value="tRNA_synthase_B5-dom"/>
</dbReference>
<keyword evidence="5 16" id="KW-0820">tRNA-binding</keyword>
<evidence type="ECO:0000256" key="15">
    <source>
        <dbReference type="HAMAP-Rule" id="MF_00283"/>
    </source>
</evidence>
<keyword evidence="13 15" id="KW-0030">Aminoacyl-tRNA synthetase</keyword>
<dbReference type="SUPFAM" id="SSF55681">
    <property type="entry name" value="Class II aaRS and biotin synthetases"/>
    <property type="match status" value="1"/>
</dbReference>
<evidence type="ECO:0000313" key="20">
    <source>
        <dbReference type="EMBL" id="MDT0621756.1"/>
    </source>
</evidence>
<dbReference type="CDD" id="cd00769">
    <property type="entry name" value="PheRS_beta_core"/>
    <property type="match status" value="1"/>
</dbReference>
<keyword evidence="21" id="KW-1185">Reference proteome</keyword>
<feature type="binding site" evidence="15">
    <location>
        <position position="468"/>
    </location>
    <ligand>
        <name>Mg(2+)</name>
        <dbReference type="ChEBI" id="CHEBI:18420"/>
        <note>shared with alpha subunit</note>
    </ligand>
</feature>
<dbReference type="PROSITE" id="PS51483">
    <property type="entry name" value="B5"/>
    <property type="match status" value="1"/>
</dbReference>
<dbReference type="SMART" id="SM00896">
    <property type="entry name" value="FDX-ACB"/>
    <property type="match status" value="1"/>
</dbReference>
<evidence type="ECO:0000259" key="17">
    <source>
        <dbReference type="PROSITE" id="PS50886"/>
    </source>
</evidence>
<dbReference type="InterPro" id="IPR004532">
    <property type="entry name" value="Phe-tRNA-ligase_IIc_bsu_bact"/>
</dbReference>
<dbReference type="InterPro" id="IPR036690">
    <property type="entry name" value="Fdx_antiC-bd_sf"/>
</dbReference>
<keyword evidence="9 15" id="KW-0067">ATP-binding</keyword>
<evidence type="ECO:0000256" key="4">
    <source>
        <dbReference type="ARBA" id="ARBA00022490"/>
    </source>
</evidence>
<dbReference type="EMBL" id="JAVRHU010000002">
    <property type="protein sequence ID" value="MDT0621756.1"/>
    <property type="molecule type" value="Genomic_DNA"/>
</dbReference>
<evidence type="ECO:0000259" key="19">
    <source>
        <dbReference type="PROSITE" id="PS51483"/>
    </source>
</evidence>
<keyword evidence="8 15" id="KW-0547">Nucleotide-binding</keyword>
<name>A0ABU3BHW3_9FLAO</name>
<dbReference type="Gene3D" id="2.40.50.140">
    <property type="entry name" value="Nucleic acid-binding proteins"/>
    <property type="match status" value="1"/>
</dbReference>
<evidence type="ECO:0000256" key="16">
    <source>
        <dbReference type="PROSITE-ProRule" id="PRU00209"/>
    </source>
</evidence>
<reference evidence="20 21" key="1">
    <citation type="submission" date="2023-09" db="EMBL/GenBank/DDBJ databases">
        <authorList>
            <person name="Rey-Velasco X."/>
        </authorList>
    </citation>
    <scope>NUCLEOTIDE SEQUENCE [LARGE SCALE GENOMIC DNA]</scope>
    <source>
        <strain evidence="20 21">P007</strain>
    </source>
</reference>
<dbReference type="PANTHER" id="PTHR10947:SF0">
    <property type="entry name" value="PHENYLALANINE--TRNA LIGASE BETA SUBUNIT"/>
    <property type="match status" value="1"/>
</dbReference>
<dbReference type="Proteomes" id="UP001250662">
    <property type="component" value="Unassembled WGS sequence"/>
</dbReference>
<keyword evidence="7 15" id="KW-0479">Metal-binding</keyword>
<dbReference type="InterPro" id="IPR012340">
    <property type="entry name" value="NA-bd_OB-fold"/>
</dbReference>
<dbReference type="Pfam" id="PF03483">
    <property type="entry name" value="B3_4"/>
    <property type="match status" value="1"/>
</dbReference>
<dbReference type="Gene3D" id="3.30.930.10">
    <property type="entry name" value="Bira Bifunctional Protein, Domain 2"/>
    <property type="match status" value="1"/>
</dbReference>
<evidence type="ECO:0000256" key="14">
    <source>
        <dbReference type="ARBA" id="ARBA00049255"/>
    </source>
</evidence>
<dbReference type="SUPFAM" id="SSF46955">
    <property type="entry name" value="Putative DNA-binding domain"/>
    <property type="match status" value="1"/>
</dbReference>
<comment type="catalytic activity">
    <reaction evidence="14 15">
        <text>tRNA(Phe) + L-phenylalanine + ATP = L-phenylalanyl-tRNA(Phe) + AMP + diphosphate + H(+)</text>
        <dbReference type="Rhea" id="RHEA:19413"/>
        <dbReference type="Rhea" id="RHEA-COMP:9668"/>
        <dbReference type="Rhea" id="RHEA-COMP:9699"/>
        <dbReference type="ChEBI" id="CHEBI:15378"/>
        <dbReference type="ChEBI" id="CHEBI:30616"/>
        <dbReference type="ChEBI" id="CHEBI:33019"/>
        <dbReference type="ChEBI" id="CHEBI:58095"/>
        <dbReference type="ChEBI" id="CHEBI:78442"/>
        <dbReference type="ChEBI" id="CHEBI:78531"/>
        <dbReference type="ChEBI" id="CHEBI:456215"/>
        <dbReference type="EC" id="6.1.1.20"/>
    </reaction>
</comment>
<dbReference type="InterPro" id="IPR009061">
    <property type="entry name" value="DNA-bd_dom_put_sf"/>
</dbReference>
<feature type="domain" description="TRNA-binding" evidence="17">
    <location>
        <begin position="42"/>
        <end position="155"/>
    </location>
</feature>
<evidence type="ECO:0000256" key="13">
    <source>
        <dbReference type="ARBA" id="ARBA00023146"/>
    </source>
</evidence>
<gene>
    <name evidence="15 20" type="primary">pheT</name>
    <name evidence="20" type="ORF">RM520_08965</name>
</gene>
<dbReference type="InterPro" id="IPR033714">
    <property type="entry name" value="tRNA_bind_bactPheRS"/>
</dbReference>
<protein>
    <recommendedName>
        <fullName evidence="15">Phenylalanine--tRNA ligase beta subunit</fullName>
        <ecNumber evidence="15">6.1.1.20</ecNumber>
    </recommendedName>
    <alternativeName>
        <fullName evidence="15">Phenylalanyl-tRNA synthetase beta subunit</fullName>
        <shortName evidence="15">PheRS</shortName>
    </alternativeName>
</protein>
<dbReference type="PANTHER" id="PTHR10947">
    <property type="entry name" value="PHENYLALANYL-TRNA SYNTHETASE BETA CHAIN AND LEUCINE-RICH REPEAT-CONTAINING PROTEIN 47"/>
    <property type="match status" value="1"/>
</dbReference>
<dbReference type="Pfam" id="PF01588">
    <property type="entry name" value="tRNA_bind"/>
    <property type="match status" value="1"/>
</dbReference>
<dbReference type="SUPFAM" id="SSF56037">
    <property type="entry name" value="PheT/TilS domain"/>
    <property type="match status" value="1"/>
</dbReference>
<dbReference type="InterPro" id="IPR002547">
    <property type="entry name" value="tRNA-bd_dom"/>
</dbReference>
<feature type="binding site" evidence="15">
    <location>
        <position position="477"/>
    </location>
    <ligand>
        <name>Mg(2+)</name>
        <dbReference type="ChEBI" id="CHEBI:18420"/>
        <note>shared with alpha subunit</note>
    </ligand>
</feature>
<sequence length="808" mass="90511">MKISYNWLKQFLQLDWEAEKTGELLTDLGLEVEGIMDFESVKGSLSGIVVGEVLTCVQHPNADRLKLTTVDVGLDTSLQIVCGAPNVGVGQKVPVATIGTTLYTNEGEAWKIKKGKIRGEESHGMICAEDELGLGENHDGIMILDEILKPGTPVNEVFSIETDKVFEIGLTPNRSDAMSHFGVARDLKAGLEQQELSLELITPSTSNFSVDSRSLKIDVDVEDNTLAPRYCGVTINNILVQESPNWLKNRLKAIGLAPINNVVDVTNYVLHELGQPLHAFDATKIRGSKIEVKTLPKGTKFVTLDGAERELHEDDLMICDSEKPMCIAGVFGGIYSGVTDHTTAIFLESAYFNPVSIRKTAKRHGLNTDASFRFERGIDINLTEYALMRAALLIKEIAGGEISSDIVDLYPNKKEDFQVFLTFDKINRLIGHEIPHDSIKSILASLEIKLNNVTESGLGLTIPSYRTDVTREVDVIEEILRIYGYNKIGFNQKFTASVASSGRFENHKLQNKVGDLLASRGFYEIMTNSLVPKEHNSILKENLDSSVGMLNPLSADLSVLRESMLFSGLETLVYNQNRRKQNLKFFEFGKTYLKTSESEFQEQTHLSLLVCGNQVEDNWKVNSQPSDFFYLKGMVKAILDRLGVNNLKEKPLKTNLYSEAIAVFSGKIKIIEIGLVHKSIVKKFDVKNSVFYADFNWDAICKVLNSSNIIFKEISKFPEVNRDLALLLDEHISYKEVYDLAFQTERNFLKSVNLFDVYIGEKLKEGKKSYALSYTLQDSSKTLTDKQIDKIMLKLQSVYEAKLEAQLR</sequence>
<evidence type="ECO:0000256" key="10">
    <source>
        <dbReference type="ARBA" id="ARBA00022842"/>
    </source>
</evidence>
<evidence type="ECO:0000256" key="1">
    <source>
        <dbReference type="ARBA" id="ARBA00004496"/>
    </source>
</evidence>
<dbReference type="SUPFAM" id="SSF50249">
    <property type="entry name" value="Nucleic acid-binding proteins"/>
    <property type="match status" value="1"/>
</dbReference>
<keyword evidence="4 15" id="KW-0963">Cytoplasm</keyword>
<dbReference type="SMART" id="SM00874">
    <property type="entry name" value="B5"/>
    <property type="match status" value="1"/>
</dbReference>
<dbReference type="CDD" id="cd02796">
    <property type="entry name" value="tRNA_bind_bactPheRS"/>
    <property type="match status" value="1"/>
</dbReference>
<dbReference type="HAMAP" id="MF_00283">
    <property type="entry name" value="Phe_tRNA_synth_beta1"/>
    <property type="match status" value="1"/>
</dbReference>
<dbReference type="InterPro" id="IPR045060">
    <property type="entry name" value="Phe-tRNA-ligase_IIc_bsu"/>
</dbReference>
<accession>A0ABU3BHW3</accession>
<evidence type="ECO:0000313" key="21">
    <source>
        <dbReference type="Proteomes" id="UP001250662"/>
    </source>
</evidence>
<comment type="cofactor">
    <cofactor evidence="15">
        <name>Mg(2+)</name>
        <dbReference type="ChEBI" id="CHEBI:18420"/>
    </cofactor>
    <text evidence="15">Binds 2 magnesium ions per tetramer.</text>
</comment>
<dbReference type="InterPro" id="IPR041616">
    <property type="entry name" value="PheRS_beta_core"/>
</dbReference>
<comment type="caution">
    <text evidence="20">The sequence shown here is derived from an EMBL/GenBank/DDBJ whole genome shotgun (WGS) entry which is preliminary data.</text>
</comment>
<feature type="binding site" evidence="15">
    <location>
        <position position="478"/>
    </location>
    <ligand>
        <name>Mg(2+)</name>
        <dbReference type="ChEBI" id="CHEBI:18420"/>
        <note>shared with alpha subunit</note>
    </ligand>
</feature>
<evidence type="ECO:0000256" key="9">
    <source>
        <dbReference type="ARBA" id="ARBA00022840"/>
    </source>
</evidence>
<keyword evidence="10 15" id="KW-0460">Magnesium</keyword>
<dbReference type="Pfam" id="PF17759">
    <property type="entry name" value="tRNA_synthFbeta"/>
    <property type="match status" value="1"/>
</dbReference>
<keyword evidence="6 15" id="KW-0436">Ligase</keyword>
<dbReference type="InterPro" id="IPR005146">
    <property type="entry name" value="B3/B4_tRNA-bd"/>
</dbReference>
<dbReference type="SMART" id="SM00873">
    <property type="entry name" value="B3_4"/>
    <property type="match status" value="1"/>
</dbReference>
<dbReference type="SUPFAM" id="SSF54991">
    <property type="entry name" value="Anticodon-binding domain of PheRS"/>
    <property type="match status" value="1"/>
</dbReference>
<dbReference type="PROSITE" id="PS50886">
    <property type="entry name" value="TRBD"/>
    <property type="match status" value="1"/>
</dbReference>
<evidence type="ECO:0000256" key="2">
    <source>
        <dbReference type="ARBA" id="ARBA00008653"/>
    </source>
</evidence>
<dbReference type="Pfam" id="PF03147">
    <property type="entry name" value="FDX-ACB"/>
    <property type="match status" value="1"/>
</dbReference>
<dbReference type="GO" id="GO:0004826">
    <property type="term" value="F:phenylalanine-tRNA ligase activity"/>
    <property type="evidence" value="ECO:0007669"/>
    <property type="project" value="UniProtKB-EC"/>
</dbReference>
<comment type="subcellular location">
    <subcellularLocation>
        <location evidence="1 15">Cytoplasm</location>
    </subcellularLocation>
</comment>